<keyword evidence="7" id="KW-1185">Reference proteome</keyword>
<keyword evidence="4" id="KW-1133">Transmembrane helix</keyword>
<keyword evidence="3" id="KW-0238">DNA-binding</keyword>
<dbReference type="SMART" id="SM00534">
    <property type="entry name" value="MUTSac"/>
    <property type="match status" value="1"/>
</dbReference>
<dbReference type="Proteomes" id="UP000657006">
    <property type="component" value="Unassembled WGS sequence"/>
</dbReference>
<feature type="transmembrane region" description="Helical" evidence="4">
    <location>
        <begin position="212"/>
        <end position="233"/>
    </location>
</feature>
<dbReference type="Pfam" id="PF00488">
    <property type="entry name" value="MutS_V"/>
    <property type="match status" value="1"/>
</dbReference>
<evidence type="ECO:0000259" key="5">
    <source>
        <dbReference type="SMART" id="SM00534"/>
    </source>
</evidence>
<evidence type="ECO:0000256" key="4">
    <source>
        <dbReference type="SAM" id="Phobius"/>
    </source>
</evidence>
<feature type="transmembrane region" description="Helical" evidence="4">
    <location>
        <begin position="29"/>
        <end position="46"/>
    </location>
</feature>
<sequence>MDQKRFERDITACQCEIHRWEQRYNRISAIRLLLFIVSLGACILLWRIEPLLSVLCAGVGLLLFICLMKWHGDSMEQLAQQKSRKAVLQWHQSRMGEEWRQEQTDSGAEFLSSDFPQAVDLDLFGPKSLYHYISTANTPWGREKLEEALRVGMTSPTEIAKRQAAVSELVQKHELAMELEALSRRVAETKKNPDMEGFLQYARRQPKGQWPVALRIFTWGLPPITIALFLLGLCHILPLAAGSLCFVVQLGFLFVGYRKTNRILTPLFSLQDSLTPYETILRRLEQESFDSESLRELQGRLHGGGASATAGIQKLAGIAQGVYLRYNPVVYTLACGLLMWNYHMVEALERWRRCYGARLEGWLEAVGDAEMLLSLGTLCRIKDQTCFPTITQDQEPGFEAVDLAHPLITQDKVVANSFSLRAQTCILTGSNMSGKTTFLRCIGVNLTLAYAGGPVCATALSASRMKIFTSMRIQDDVSQGISTFYAEILRIKTMVEYSRERLPMLALVDEIFKGTNSADRVIGATEAAKKLSRPWICCLISTHDFELCDLENDPEIRAVNHHFTEYYEGDTIRFDYRIQEGRCRTTNAKQLLRMAGILETEDS</sequence>
<dbReference type="SUPFAM" id="SSF48334">
    <property type="entry name" value="DNA repair protein MutS, domain III"/>
    <property type="match status" value="1"/>
</dbReference>
<evidence type="ECO:0000313" key="7">
    <source>
        <dbReference type="Proteomes" id="UP000657006"/>
    </source>
</evidence>
<dbReference type="InterPro" id="IPR036187">
    <property type="entry name" value="DNA_mismatch_repair_MutS_sf"/>
</dbReference>
<name>A0A926DSS7_9FIRM</name>
<dbReference type="Gene3D" id="3.40.50.300">
    <property type="entry name" value="P-loop containing nucleotide triphosphate hydrolases"/>
    <property type="match status" value="1"/>
</dbReference>
<dbReference type="InterPro" id="IPR000432">
    <property type="entry name" value="DNA_mismatch_repair_MutS_C"/>
</dbReference>
<evidence type="ECO:0000256" key="2">
    <source>
        <dbReference type="ARBA" id="ARBA00022840"/>
    </source>
</evidence>
<reference evidence="6" key="1">
    <citation type="submission" date="2020-08" db="EMBL/GenBank/DDBJ databases">
        <title>Genome public.</title>
        <authorList>
            <person name="Liu C."/>
            <person name="Sun Q."/>
        </authorList>
    </citation>
    <scope>NUCLEOTIDE SEQUENCE</scope>
    <source>
        <strain evidence="6">NSJ-32</strain>
    </source>
</reference>
<evidence type="ECO:0000313" key="6">
    <source>
        <dbReference type="EMBL" id="MBC8544613.1"/>
    </source>
</evidence>
<dbReference type="GO" id="GO:0005829">
    <property type="term" value="C:cytosol"/>
    <property type="evidence" value="ECO:0007669"/>
    <property type="project" value="TreeGrafter"/>
</dbReference>
<comment type="caution">
    <text evidence="6">The sequence shown here is derived from an EMBL/GenBank/DDBJ whole genome shotgun (WGS) entry which is preliminary data.</text>
</comment>
<dbReference type="PANTHER" id="PTHR11361">
    <property type="entry name" value="DNA MISMATCH REPAIR PROTEIN MUTS FAMILY MEMBER"/>
    <property type="match status" value="1"/>
</dbReference>
<dbReference type="AlphaFoldDB" id="A0A926DSS7"/>
<dbReference type="InterPro" id="IPR027417">
    <property type="entry name" value="P-loop_NTPase"/>
</dbReference>
<accession>A0A926DSS7</accession>
<keyword evidence="2" id="KW-0067">ATP-binding</keyword>
<dbReference type="Gene3D" id="1.10.1420.10">
    <property type="match status" value="1"/>
</dbReference>
<dbReference type="GO" id="GO:0030983">
    <property type="term" value="F:mismatched DNA binding"/>
    <property type="evidence" value="ECO:0007669"/>
    <property type="project" value="InterPro"/>
</dbReference>
<dbReference type="RefSeq" id="WP_249289988.1">
    <property type="nucleotide sequence ID" value="NZ_JACRSQ010000026.1"/>
</dbReference>
<keyword evidence="1" id="KW-0547">Nucleotide-binding</keyword>
<organism evidence="6 7">
    <name type="scientific">Bianquea renquensis</name>
    <dbReference type="NCBI Taxonomy" id="2763661"/>
    <lineage>
        <taxon>Bacteria</taxon>
        <taxon>Bacillati</taxon>
        <taxon>Bacillota</taxon>
        <taxon>Clostridia</taxon>
        <taxon>Eubacteriales</taxon>
        <taxon>Bianqueaceae</taxon>
        <taxon>Bianquea</taxon>
    </lineage>
</organism>
<feature type="domain" description="DNA mismatch repair proteins mutS family" evidence="5">
    <location>
        <begin position="422"/>
        <end position="599"/>
    </location>
</feature>
<dbReference type="PANTHER" id="PTHR11361:SF99">
    <property type="entry name" value="DNA MISMATCH REPAIR PROTEIN"/>
    <property type="match status" value="1"/>
</dbReference>
<dbReference type="InterPro" id="IPR045076">
    <property type="entry name" value="MutS"/>
</dbReference>
<gene>
    <name evidence="6" type="ORF">H8730_13780</name>
</gene>
<evidence type="ECO:0000256" key="1">
    <source>
        <dbReference type="ARBA" id="ARBA00022741"/>
    </source>
</evidence>
<keyword evidence="4" id="KW-0812">Transmembrane</keyword>
<feature type="transmembrane region" description="Helical" evidence="4">
    <location>
        <begin position="239"/>
        <end position="257"/>
    </location>
</feature>
<protein>
    <submittedName>
        <fullName evidence="6">Mannonate oxidoreductase</fullName>
    </submittedName>
</protein>
<dbReference type="SUPFAM" id="SSF52540">
    <property type="entry name" value="P-loop containing nucleoside triphosphate hydrolases"/>
    <property type="match status" value="1"/>
</dbReference>
<feature type="transmembrane region" description="Helical" evidence="4">
    <location>
        <begin position="52"/>
        <end position="70"/>
    </location>
</feature>
<proteinExistence type="predicted"/>
<dbReference type="GO" id="GO:0140664">
    <property type="term" value="F:ATP-dependent DNA damage sensor activity"/>
    <property type="evidence" value="ECO:0007669"/>
    <property type="project" value="InterPro"/>
</dbReference>
<dbReference type="GO" id="GO:0006298">
    <property type="term" value="P:mismatch repair"/>
    <property type="evidence" value="ECO:0007669"/>
    <property type="project" value="InterPro"/>
</dbReference>
<keyword evidence="4" id="KW-0472">Membrane</keyword>
<dbReference type="GO" id="GO:0005524">
    <property type="term" value="F:ATP binding"/>
    <property type="evidence" value="ECO:0007669"/>
    <property type="project" value="UniProtKB-KW"/>
</dbReference>
<dbReference type="EMBL" id="JACRSQ010000026">
    <property type="protein sequence ID" value="MBC8544613.1"/>
    <property type="molecule type" value="Genomic_DNA"/>
</dbReference>
<evidence type="ECO:0000256" key="3">
    <source>
        <dbReference type="ARBA" id="ARBA00023125"/>
    </source>
</evidence>